<gene>
    <name evidence="1" type="ORF">HMPREF0454_00644</name>
</gene>
<evidence type="ECO:0000313" key="1">
    <source>
        <dbReference type="EMBL" id="EHM46777.1"/>
    </source>
</evidence>
<dbReference type="Proteomes" id="UP000005959">
    <property type="component" value="Unassembled WGS sequence"/>
</dbReference>
<protein>
    <submittedName>
        <fullName evidence="1">Uncharacterized protein</fullName>
    </submittedName>
</protein>
<accession>G9Y232</accession>
<dbReference type="EMBL" id="AGCI01000010">
    <property type="protein sequence ID" value="EHM46777.1"/>
    <property type="molecule type" value="Genomic_DNA"/>
</dbReference>
<dbReference type="AlphaFoldDB" id="G9Y232"/>
<name>G9Y232_HAFAL</name>
<dbReference type="HOGENOM" id="CLU_3136276_0_0_6"/>
<sequence>MAKKTIASEGEGNMIVRFSSQYYFNGIIKVLRNERVLRPFVCKEIKCKL</sequence>
<organism evidence="1 2">
    <name type="scientific">Hafnia alvei ATCC 51873</name>
    <dbReference type="NCBI Taxonomy" id="1002364"/>
    <lineage>
        <taxon>Bacteria</taxon>
        <taxon>Pseudomonadati</taxon>
        <taxon>Pseudomonadota</taxon>
        <taxon>Gammaproteobacteria</taxon>
        <taxon>Enterobacterales</taxon>
        <taxon>Hafniaceae</taxon>
        <taxon>Hafnia</taxon>
    </lineage>
</organism>
<proteinExistence type="predicted"/>
<evidence type="ECO:0000313" key="2">
    <source>
        <dbReference type="Proteomes" id="UP000005959"/>
    </source>
</evidence>
<reference evidence="1 2" key="1">
    <citation type="submission" date="2011-08" db="EMBL/GenBank/DDBJ databases">
        <authorList>
            <person name="Weinstock G."/>
            <person name="Sodergren E."/>
            <person name="Clifton S."/>
            <person name="Fulton L."/>
            <person name="Fulton B."/>
            <person name="Courtney L."/>
            <person name="Fronick C."/>
            <person name="Harrison M."/>
            <person name="Strong C."/>
            <person name="Farmer C."/>
            <person name="Delahaunty K."/>
            <person name="Markovic C."/>
            <person name="Hall O."/>
            <person name="Minx P."/>
            <person name="Tomlinson C."/>
            <person name="Mitreva M."/>
            <person name="Hou S."/>
            <person name="Chen J."/>
            <person name="Wollam A."/>
            <person name="Pepin K.H."/>
            <person name="Johnson M."/>
            <person name="Bhonagiri V."/>
            <person name="Zhang X."/>
            <person name="Suruliraj S."/>
            <person name="Warren W."/>
            <person name="Chinwalla A."/>
            <person name="Mardis E.R."/>
            <person name="Wilson R.K."/>
        </authorList>
    </citation>
    <scope>NUCLEOTIDE SEQUENCE [LARGE SCALE GENOMIC DNA]</scope>
    <source>
        <strain evidence="1 2">ATCC 51873</strain>
    </source>
</reference>
<comment type="caution">
    <text evidence="1">The sequence shown here is derived from an EMBL/GenBank/DDBJ whole genome shotgun (WGS) entry which is preliminary data.</text>
</comment>